<comment type="caution">
    <text evidence="8">The sequence shown here is derived from an EMBL/GenBank/DDBJ whole genome shotgun (WGS) entry which is preliminary data.</text>
</comment>
<feature type="coiled-coil region" evidence="6">
    <location>
        <begin position="167"/>
        <end position="194"/>
    </location>
</feature>
<feature type="coiled-coil region" evidence="6">
    <location>
        <begin position="676"/>
        <end position="735"/>
    </location>
</feature>
<evidence type="ECO:0000256" key="6">
    <source>
        <dbReference type="HAMAP-Rule" id="MF_01894"/>
    </source>
</evidence>
<dbReference type="InterPro" id="IPR027417">
    <property type="entry name" value="P-loop_NTPase"/>
</dbReference>
<keyword evidence="4 6" id="KW-0175">Coiled coil</keyword>
<comment type="similarity">
    <text evidence="6">Belongs to the SMC family.</text>
</comment>
<feature type="coiled-coil region" evidence="6">
    <location>
        <begin position="416"/>
        <end position="464"/>
    </location>
</feature>
<feature type="coiled-coil region" evidence="6">
    <location>
        <begin position="771"/>
        <end position="938"/>
    </location>
</feature>
<evidence type="ECO:0000256" key="2">
    <source>
        <dbReference type="ARBA" id="ARBA00022741"/>
    </source>
</evidence>
<dbReference type="InterPro" id="IPR036277">
    <property type="entry name" value="SMC_hinge_sf"/>
</dbReference>
<dbReference type="PIRSF" id="PIRSF005719">
    <property type="entry name" value="SMC"/>
    <property type="match status" value="1"/>
</dbReference>
<dbReference type="Gene3D" id="1.20.1060.20">
    <property type="match status" value="1"/>
</dbReference>
<evidence type="ECO:0000256" key="4">
    <source>
        <dbReference type="ARBA" id="ARBA00023054"/>
    </source>
</evidence>
<evidence type="ECO:0000256" key="3">
    <source>
        <dbReference type="ARBA" id="ARBA00022840"/>
    </source>
</evidence>
<proteinExistence type="inferred from homology"/>
<keyword evidence="5 6" id="KW-0238">DNA-binding</keyword>
<dbReference type="Pfam" id="PF02463">
    <property type="entry name" value="SMC_N"/>
    <property type="match status" value="1"/>
</dbReference>
<reference evidence="8 9" key="1">
    <citation type="submission" date="2024-03" db="EMBL/GenBank/DDBJ databases">
        <title>Human intestinal bacterial collection.</title>
        <authorList>
            <person name="Pauvert C."/>
            <person name="Hitch T.C.A."/>
            <person name="Clavel T."/>
        </authorList>
    </citation>
    <scope>NUCLEOTIDE SEQUENCE [LARGE SCALE GENOMIC DNA]</scope>
    <source>
        <strain evidence="8 9">CLA-AA-H192</strain>
    </source>
</reference>
<comment type="function">
    <text evidence="6">Required for chromosome condensation and partitioning.</text>
</comment>
<dbReference type="InterPro" id="IPR024704">
    <property type="entry name" value="SMC"/>
</dbReference>
<feature type="binding site" evidence="6">
    <location>
        <begin position="32"/>
        <end position="39"/>
    </location>
    <ligand>
        <name>ATP</name>
        <dbReference type="ChEBI" id="CHEBI:30616"/>
    </ligand>
</feature>
<comment type="subunit">
    <text evidence="6">Homodimer.</text>
</comment>
<dbReference type="SMART" id="SM00968">
    <property type="entry name" value="SMC_hinge"/>
    <property type="match status" value="1"/>
</dbReference>
<sequence>MYLKQLVIQGFKSFPDKTVVGFGHDITAIVGPNGSGKSNISDAIRWVMGEQNSRSLRGQKMEDVIFGGTEKRAPVGFAEATLVLDNSDRALHYDADELMVTRRYYRSGESEYYINKQSVRLRDVNELFMDTGLGRDGYSNISQGRIDEILSLKSTDRREIFEEAAGISKYRHRKEETERRLATTQDNLTRIGDKISELELQVGPLRDQAEKAKRYLTYREELKGLEVALWLQSLERLSATARKAEEDYHSAAFILQQEHDALDKLYVTSESLTFDLHNRDLQTDQIRDAIRQAEAASQEQRSRIAVLETNRGNAQSNLKRVQHELEDQDSRSGSISAQIEALEQRMGEIDTQTAALAEKQKQAEEEGRRLADSADGMTKRYLTLRDLQGRKREELSARGADLTAVEESLAQSTERQTQLAQDLQAAQSRCAEAQRALETAQKQLSKAQADITAAQNRINGYRLRSRTRAERSEALQKQATDAGVRLDTVSSRLKLFQEMERELEGYSRAVRTVMQESRRGKLRGIHGAVSMLLRTQDSYTVAIEVALGSAMQNIVVEDEGCAKAAIQYLKRSDNGRATFLPLSVIHGRPLNESGIERCAGFCGVASDLVSCEPRYREIILNLLGRTVVAQDLDAAISIANQFGHRFRIVTLDGQVLNAGGSMTGGSVSRSAGILSRANEIERLQAQQKEAAAALDKLRGEQKEAQRLLEQANYDLTNAETDLRTAEDAALRLQGEEKQHHVLVQALTDAITGSQREQELLEKRIGADSGRRAALQKAVADLQKALEEAEQELSVVSDGQSVASEQSSRLSECLTALRMEAARLEAERTTAKSSAEQLRGLEHAMRGDREQKLQLIDRYTQEAAELEKTLQAEQDKLAGQDAAAQARQEELQAALAERAKVEARKTATEKEVQEKNRDILNMERESARLESRKNAAELEEKQILDRLWDTYELTRSSAPAAAAELESTAAGTKRAAELRRKISGLGTPNLGAIDEFARVNERYEYLCGQRDDVLTSKRDLEGIIGDITGQMTDIFVTEFGRINTYFGQTFTEMFGGGKASLELEDRSQPLTCGIEIRVQPPGKQLKTITLLSGGEKAFVAIALYFAILKVRPTPFCMLDEIDAALDDRNVERFAGYLRGFSGKTQFIVITHRRGTMEAADVLYGVTMQEQGISRILHLDLNQMEHQLGISEEIK</sequence>
<dbReference type="SUPFAM" id="SSF52540">
    <property type="entry name" value="P-loop containing nucleoside triphosphate hydrolases"/>
    <property type="match status" value="1"/>
</dbReference>
<dbReference type="Pfam" id="PF06470">
    <property type="entry name" value="SMC_hinge"/>
    <property type="match status" value="1"/>
</dbReference>
<dbReference type="Gene3D" id="3.40.50.300">
    <property type="entry name" value="P-loop containing nucleotide triphosphate hydrolases"/>
    <property type="match status" value="2"/>
</dbReference>
<keyword evidence="3 6" id="KW-0067">ATP-binding</keyword>
<dbReference type="InterPro" id="IPR003395">
    <property type="entry name" value="RecF/RecN/SMC_N"/>
</dbReference>
<evidence type="ECO:0000259" key="7">
    <source>
        <dbReference type="SMART" id="SM00968"/>
    </source>
</evidence>
<dbReference type="SUPFAM" id="SSF75553">
    <property type="entry name" value="Smc hinge domain"/>
    <property type="match status" value="1"/>
</dbReference>
<name>A0ABV1G632_9FIRM</name>
<dbReference type="CDD" id="cd03278">
    <property type="entry name" value="ABC_SMC_barmotin"/>
    <property type="match status" value="1"/>
</dbReference>
<dbReference type="RefSeq" id="WP_349135560.1">
    <property type="nucleotide sequence ID" value="NZ_JBBMFF010000198.1"/>
</dbReference>
<feature type="coiled-coil region" evidence="6">
    <location>
        <begin position="279"/>
        <end position="359"/>
    </location>
</feature>
<evidence type="ECO:0000256" key="1">
    <source>
        <dbReference type="ARBA" id="ARBA00022490"/>
    </source>
</evidence>
<evidence type="ECO:0000256" key="5">
    <source>
        <dbReference type="ARBA" id="ARBA00023125"/>
    </source>
</evidence>
<comment type="subcellular location">
    <subcellularLocation>
        <location evidence="6">Cytoplasm</location>
    </subcellularLocation>
</comment>
<evidence type="ECO:0000313" key="8">
    <source>
        <dbReference type="EMBL" id="MEQ2510874.1"/>
    </source>
</evidence>
<dbReference type="PANTHER" id="PTHR43977">
    <property type="entry name" value="STRUCTURAL MAINTENANCE OF CHROMOSOMES PROTEIN 3"/>
    <property type="match status" value="1"/>
</dbReference>
<dbReference type="Gene3D" id="3.30.70.1620">
    <property type="match status" value="1"/>
</dbReference>
<keyword evidence="1 6" id="KW-0963">Cytoplasm</keyword>
<protein>
    <recommendedName>
        <fullName evidence="6">Chromosome partition protein Smc</fullName>
    </recommendedName>
</protein>
<organism evidence="8 9">
    <name type="scientific">Faecousia intestinalis</name>
    <dbReference type="NCBI Taxonomy" id="3133167"/>
    <lineage>
        <taxon>Bacteria</taxon>
        <taxon>Bacillati</taxon>
        <taxon>Bacillota</taxon>
        <taxon>Clostridia</taxon>
        <taxon>Eubacteriales</taxon>
        <taxon>Oscillospiraceae</taxon>
        <taxon>Faecousia</taxon>
    </lineage>
</organism>
<dbReference type="NCBIfam" id="TIGR02168">
    <property type="entry name" value="SMC_prok_B"/>
    <property type="match status" value="1"/>
</dbReference>
<keyword evidence="2 6" id="KW-0547">Nucleotide-binding</keyword>
<keyword evidence="9" id="KW-1185">Reference proteome</keyword>
<dbReference type="InterPro" id="IPR011890">
    <property type="entry name" value="SMC_prok"/>
</dbReference>
<comment type="domain">
    <text evidence="6">Contains large globular domains required for ATP hydrolysis at each terminus and a third globular domain forming a flexible hinge near the middle of the molecule. These domains are separated by coiled-coil structures.</text>
</comment>
<dbReference type="HAMAP" id="MF_01894">
    <property type="entry name" value="Smc_prok"/>
    <property type="match status" value="1"/>
</dbReference>
<evidence type="ECO:0000313" key="9">
    <source>
        <dbReference type="Proteomes" id="UP001491552"/>
    </source>
</evidence>
<dbReference type="InterPro" id="IPR010935">
    <property type="entry name" value="SMC_hinge"/>
</dbReference>
<dbReference type="Proteomes" id="UP001491552">
    <property type="component" value="Unassembled WGS sequence"/>
</dbReference>
<feature type="domain" description="SMC hinge" evidence="7">
    <location>
        <begin position="523"/>
        <end position="639"/>
    </location>
</feature>
<accession>A0ABV1G632</accession>
<dbReference type="EMBL" id="JBBMFF010000198">
    <property type="protein sequence ID" value="MEQ2510874.1"/>
    <property type="molecule type" value="Genomic_DNA"/>
</dbReference>
<gene>
    <name evidence="6 8" type="primary">smc</name>
    <name evidence="8" type="ORF">WMO66_06390</name>
</gene>